<keyword evidence="2" id="KW-1185">Reference proteome</keyword>
<sequence>MWFEKSPSGALEGTLALSRASLCLPVLPLRPLGRASARRGLIGCVYKLFEIDRWRDILELLGGDGARAFAWSFFGRVIRVFMWFEKSPSSALAWTLALSRASLCLPVLPLRPLRGAPRLGVDR</sequence>
<name>A0A1B1S2W2_9BACL</name>
<dbReference type="STRING" id="1302659.I858_011030"/>
<proteinExistence type="predicted"/>
<gene>
    <name evidence="1" type="ORF">I858_011030</name>
</gene>
<dbReference type="AlphaFoldDB" id="A0A1B1S2W2"/>
<dbReference type="KEGG" id="pll:I858_011030"/>
<dbReference type="Proteomes" id="UP000053354">
    <property type="component" value="Chromosome"/>
</dbReference>
<dbReference type="EMBL" id="CP016540">
    <property type="protein sequence ID" value="ANU27521.1"/>
    <property type="molecule type" value="Genomic_DNA"/>
</dbReference>
<protein>
    <submittedName>
        <fullName evidence="1">Uncharacterized protein</fullName>
    </submittedName>
</protein>
<evidence type="ECO:0000313" key="2">
    <source>
        <dbReference type="Proteomes" id="UP000053354"/>
    </source>
</evidence>
<accession>A0A1B1S2W2</accession>
<reference evidence="1" key="1">
    <citation type="submission" date="2016-10" db="EMBL/GenBank/DDBJ databases">
        <authorList>
            <person name="See-Too W.S."/>
        </authorList>
    </citation>
    <scope>NUCLEOTIDE SEQUENCE</scope>
    <source>
        <strain evidence="1">L10.15</strain>
    </source>
</reference>
<evidence type="ECO:0000313" key="1">
    <source>
        <dbReference type="EMBL" id="ANU27521.1"/>
    </source>
</evidence>
<organism evidence="1 2">
    <name type="scientific">Planococcus versutus</name>
    <dbReference type="NCBI Taxonomy" id="1302659"/>
    <lineage>
        <taxon>Bacteria</taxon>
        <taxon>Bacillati</taxon>
        <taxon>Bacillota</taxon>
        <taxon>Bacilli</taxon>
        <taxon>Bacillales</taxon>
        <taxon>Caryophanaceae</taxon>
        <taxon>Planococcus</taxon>
    </lineage>
</organism>